<gene>
    <name evidence="3" type="ORF">JKILLFL_G5318</name>
</gene>
<keyword evidence="2" id="KW-0472">Membrane</keyword>
<dbReference type="AlphaFoldDB" id="A0A9N8QJM4"/>
<dbReference type="Proteomes" id="UP000836404">
    <property type="component" value="Unassembled WGS sequence"/>
</dbReference>
<dbReference type="EMBL" id="CAJHJF010006340">
    <property type="protein sequence ID" value="CAD6955930.1"/>
    <property type="molecule type" value="Genomic_DNA"/>
</dbReference>
<evidence type="ECO:0000313" key="4">
    <source>
        <dbReference type="Proteomes" id="UP000836404"/>
    </source>
</evidence>
<keyword evidence="4" id="KW-1185">Reference proteome</keyword>
<feature type="region of interest" description="Disordered" evidence="1">
    <location>
        <begin position="1"/>
        <end position="85"/>
    </location>
</feature>
<keyword evidence="2" id="KW-1133">Transmembrane helix</keyword>
<reference evidence="3 4" key="1">
    <citation type="submission" date="2020-10" db="EMBL/GenBank/DDBJ databases">
        <authorList>
            <person name="Sedaghatjoo S."/>
        </authorList>
    </citation>
    <scope>NUCLEOTIDE SEQUENCE [LARGE SCALE GENOMIC DNA]</scope>
    <source>
        <strain evidence="3 4">LLFL</strain>
    </source>
</reference>
<organism evidence="3 4">
    <name type="scientific">Tilletia laevis</name>
    <dbReference type="NCBI Taxonomy" id="157183"/>
    <lineage>
        <taxon>Eukaryota</taxon>
        <taxon>Fungi</taxon>
        <taxon>Dikarya</taxon>
        <taxon>Basidiomycota</taxon>
        <taxon>Ustilaginomycotina</taxon>
        <taxon>Exobasidiomycetes</taxon>
        <taxon>Tilletiales</taxon>
        <taxon>Tilletiaceae</taxon>
        <taxon>Tilletia</taxon>
    </lineage>
</organism>
<accession>A0A9N8QJM4</accession>
<evidence type="ECO:0000256" key="1">
    <source>
        <dbReference type="SAM" id="MobiDB-lite"/>
    </source>
</evidence>
<feature type="compositionally biased region" description="Basic and acidic residues" evidence="1">
    <location>
        <begin position="39"/>
        <end position="51"/>
    </location>
</feature>
<feature type="non-terminal residue" evidence="3">
    <location>
        <position position="280"/>
    </location>
</feature>
<sequence>MAHAADPPAPAGTEEYSASRLSVSTASSLTRAGDAEADAPYRDDDTDDGHNTSRTAAAAAAASDGGSGGYPPPRPDGQQHDDYADDLDLEDPEALADDVAFIQKQRSKTSTSSSPFARRSIFARIFTTLRGPVIVLTIIAGALILIPLLQWLSSSPFASTPIGDVLASIPGIKNTTLFNMTLGAESASASAAFFGENHAPAIPEVGMLTGNLPSASKYGASADTQAGGWGLGRAKGAGFQTHFYVPGWADAASAAQALNISVIPDGIPGAPELGNAGGGG</sequence>
<name>A0A9N8QJM4_9BASI</name>
<evidence type="ECO:0000256" key="2">
    <source>
        <dbReference type="SAM" id="Phobius"/>
    </source>
</evidence>
<proteinExistence type="predicted"/>
<feature type="compositionally biased region" description="Low complexity" evidence="1">
    <location>
        <begin position="18"/>
        <end position="31"/>
    </location>
</feature>
<feature type="transmembrane region" description="Helical" evidence="2">
    <location>
        <begin position="133"/>
        <end position="152"/>
    </location>
</feature>
<protein>
    <submittedName>
        <fullName evidence="3">Uncharacterized protein</fullName>
    </submittedName>
</protein>
<evidence type="ECO:0000313" key="3">
    <source>
        <dbReference type="EMBL" id="CAD6955930.1"/>
    </source>
</evidence>
<comment type="caution">
    <text evidence="3">The sequence shown here is derived from an EMBL/GenBank/DDBJ whole genome shotgun (WGS) entry which is preliminary data.</text>
</comment>
<keyword evidence="2" id="KW-0812">Transmembrane</keyword>